<evidence type="ECO:0000256" key="1">
    <source>
        <dbReference type="ARBA" id="ARBA00023157"/>
    </source>
</evidence>
<feature type="signal peptide" evidence="3">
    <location>
        <begin position="1"/>
        <end position="18"/>
    </location>
</feature>
<dbReference type="SUPFAM" id="SSF56487">
    <property type="entry name" value="SRCR-like"/>
    <property type="match status" value="1"/>
</dbReference>
<dbReference type="InterPro" id="IPR001190">
    <property type="entry name" value="SRCR"/>
</dbReference>
<evidence type="ECO:0000313" key="5">
    <source>
        <dbReference type="EMBL" id="AFK75434.1"/>
    </source>
</evidence>
<evidence type="ECO:0000256" key="3">
    <source>
        <dbReference type="SAM" id="SignalP"/>
    </source>
</evidence>
<feature type="domain" description="SRCR" evidence="4">
    <location>
        <begin position="24"/>
        <end position="147"/>
    </location>
</feature>
<reference evidence="5" key="1">
    <citation type="submission" date="2012-02" db="EMBL/GenBank/DDBJ databases">
        <title>The genome of the ctenophore, Pleurobrachia bachei.</title>
        <authorList>
            <person name="Kohn A.B."/>
            <person name="Citarella M."/>
            <person name="Moroz L.L."/>
        </authorList>
    </citation>
    <scope>NUCLEOTIDE SEQUENCE</scope>
</reference>
<feature type="disulfide bond" evidence="2">
    <location>
        <begin position="118"/>
        <end position="128"/>
    </location>
</feature>
<keyword evidence="3" id="KW-0732">Signal</keyword>
<dbReference type="SMART" id="SM00202">
    <property type="entry name" value="SR"/>
    <property type="match status" value="1"/>
</dbReference>
<accession>M4H2I0</accession>
<keyword evidence="1 2" id="KW-1015">Disulfide bond</keyword>
<feature type="chain" id="PRO_5004053557" evidence="3">
    <location>
        <begin position="19"/>
        <end position="174"/>
    </location>
</feature>
<protein>
    <submittedName>
        <fullName evidence="5">Putative secretory peptide-24</fullName>
    </submittedName>
</protein>
<comment type="caution">
    <text evidence="2">Lacks conserved residue(s) required for the propagation of feature annotation.</text>
</comment>
<dbReference type="GO" id="GO:0016020">
    <property type="term" value="C:membrane"/>
    <property type="evidence" value="ECO:0007669"/>
    <property type="project" value="InterPro"/>
</dbReference>
<organism evidence="5">
    <name type="scientific">Pleurobrachia bachei</name>
    <name type="common">Sea gooseberry</name>
    <dbReference type="NCBI Taxonomy" id="34499"/>
    <lineage>
        <taxon>Eukaryota</taxon>
        <taxon>Metazoa</taxon>
        <taxon>Ctenophora</taxon>
        <taxon>Tentaculata</taxon>
        <taxon>Cydippida</taxon>
        <taxon>Pleurobrachiidae</taxon>
        <taxon>Pleurobrachia</taxon>
    </lineage>
</organism>
<dbReference type="Gene3D" id="3.10.250.10">
    <property type="entry name" value="SRCR-like domain"/>
    <property type="match status" value="1"/>
</dbReference>
<evidence type="ECO:0000256" key="2">
    <source>
        <dbReference type="PROSITE-ProRule" id="PRU00196"/>
    </source>
</evidence>
<evidence type="ECO:0000259" key="4">
    <source>
        <dbReference type="PROSITE" id="PS50287"/>
    </source>
</evidence>
<proteinExistence type="evidence at transcript level"/>
<name>M4H2I0_PLEBA</name>
<dbReference type="EMBL" id="JQ700334">
    <property type="protein sequence ID" value="AFK75434.1"/>
    <property type="molecule type" value="mRNA"/>
</dbReference>
<dbReference type="AlphaFoldDB" id="M4H2I0"/>
<dbReference type="InterPro" id="IPR036772">
    <property type="entry name" value="SRCR-like_dom_sf"/>
</dbReference>
<sequence>MMRILVIFLVTLVTLATTDTISLIRLVNKGYAGASYGSETYVGVPVMRYNSGFHAYTRVCDDDMFGDNEANFLCRKAGFRKGGKSTTYGDLEEKYRASRTDRSLWESAGTRILTITNCTPNASRLSDCNHQYGGDCTIDDTVALKCIPNWELEKVELKRNVSSTVVSGSYGTVV</sequence>
<dbReference type="PROSITE" id="PS50287">
    <property type="entry name" value="SRCR_2"/>
    <property type="match status" value="1"/>
</dbReference>